<gene>
    <name evidence="2" type="ORF">FACUT_11920</name>
</gene>
<feature type="region of interest" description="Disordered" evidence="1">
    <location>
        <begin position="1"/>
        <end position="23"/>
    </location>
</feature>
<feature type="non-terminal residue" evidence="2">
    <location>
        <position position="77"/>
    </location>
</feature>
<proteinExistence type="predicted"/>
<keyword evidence="3" id="KW-1185">Reference proteome</keyword>
<dbReference type="Proteomes" id="UP000536711">
    <property type="component" value="Unassembled WGS sequence"/>
</dbReference>
<organism evidence="2 3">
    <name type="scientific">Fusarium acutatum</name>
    <dbReference type="NCBI Taxonomy" id="78861"/>
    <lineage>
        <taxon>Eukaryota</taxon>
        <taxon>Fungi</taxon>
        <taxon>Dikarya</taxon>
        <taxon>Ascomycota</taxon>
        <taxon>Pezizomycotina</taxon>
        <taxon>Sordariomycetes</taxon>
        <taxon>Hypocreomycetidae</taxon>
        <taxon>Hypocreales</taxon>
        <taxon>Nectriaceae</taxon>
        <taxon>Fusarium</taxon>
        <taxon>Fusarium fujikuroi species complex</taxon>
    </lineage>
</organism>
<evidence type="ECO:0000256" key="1">
    <source>
        <dbReference type="SAM" id="MobiDB-lite"/>
    </source>
</evidence>
<evidence type="ECO:0000313" key="3">
    <source>
        <dbReference type="Proteomes" id="UP000536711"/>
    </source>
</evidence>
<dbReference type="AlphaFoldDB" id="A0A8H4JCD5"/>
<sequence length="77" mass="7642">MNGYPHESLASLTSPVTTDPVASSITASSTTISSAPTITALAVASYTGIPASAFAPNTITALAPVSNEVMTSAKKSN</sequence>
<comment type="caution">
    <text evidence="2">The sequence shown here is derived from an EMBL/GenBank/DDBJ whole genome shotgun (WGS) entry which is preliminary data.</text>
</comment>
<name>A0A8H4JCD5_9HYPO</name>
<evidence type="ECO:0000313" key="2">
    <source>
        <dbReference type="EMBL" id="KAF4417987.1"/>
    </source>
</evidence>
<reference evidence="2 3" key="1">
    <citation type="submission" date="2020-01" db="EMBL/GenBank/DDBJ databases">
        <title>Identification and distribution of gene clusters putatively required for synthesis of sphingolipid metabolism inhibitors in phylogenetically diverse species of the filamentous fungus Fusarium.</title>
        <authorList>
            <person name="Kim H.-S."/>
            <person name="Busman M."/>
            <person name="Brown D.W."/>
            <person name="Divon H."/>
            <person name="Uhlig S."/>
            <person name="Proctor R.H."/>
        </authorList>
    </citation>
    <scope>NUCLEOTIDE SEQUENCE [LARGE SCALE GENOMIC DNA]</scope>
    <source>
        <strain evidence="2 3">NRRL 13308</strain>
    </source>
</reference>
<feature type="compositionally biased region" description="Polar residues" evidence="1">
    <location>
        <begin position="10"/>
        <end position="21"/>
    </location>
</feature>
<accession>A0A8H4JCD5</accession>
<protein>
    <submittedName>
        <fullName evidence="2">Uncharacterized protein</fullName>
    </submittedName>
</protein>
<dbReference type="EMBL" id="JAADJF010000412">
    <property type="protein sequence ID" value="KAF4417987.1"/>
    <property type="molecule type" value="Genomic_DNA"/>
</dbReference>